<dbReference type="Pfam" id="PF01663">
    <property type="entry name" value="Phosphodiest"/>
    <property type="match status" value="1"/>
</dbReference>
<evidence type="ECO:0000313" key="1">
    <source>
        <dbReference type="EMBL" id="QDV31376.1"/>
    </source>
</evidence>
<dbReference type="PANTHER" id="PTHR10151">
    <property type="entry name" value="ECTONUCLEOTIDE PYROPHOSPHATASE/PHOSPHODIESTERASE"/>
    <property type="match status" value="1"/>
</dbReference>
<protein>
    <submittedName>
        <fullName evidence="1">Phosphoglyceromutase</fullName>
    </submittedName>
</protein>
<dbReference type="InterPro" id="IPR002591">
    <property type="entry name" value="Phosphodiest/P_Trfase"/>
</dbReference>
<dbReference type="RefSeq" id="WP_145302171.1">
    <property type="nucleotide sequence ID" value="NZ_CP036299.1"/>
</dbReference>
<dbReference type="KEGG" id="peh:Spb1_33200"/>
<dbReference type="OrthoDB" id="1956004at2"/>
<sequence>MSKSSRKFLAGWGGVLLAVICLAVLASDTSGAEAKPVRKVLIIGIDGCRPDAMEAAHTPHLDRLIKQGLYCENTDILASRETKGDTVSGPGWSNLLTGVWPDKHGVVDNSFKGSNYKEYPHFFARVKEARPELKTASFSSWPPIAEKILSHSDETINAKAQHAQDYLVADDELSTAAAKCIRAGKSDVVVCYFGQVDETGHGNGFHPTVKKYVESIDRVDGYIARLLEAVDERQKTSQEAWLILVCTDHGGSGTNHGGGREKPEIRQVFIIASGAEVKAGKTSEPTFQVDIVATAVDYLGIVPQASWKLDGQSVLNLKRSVE</sequence>
<dbReference type="Proteomes" id="UP000315349">
    <property type="component" value="Chromosome"/>
</dbReference>
<organism evidence="1 2">
    <name type="scientific">Planctopirus ephydatiae</name>
    <dbReference type="NCBI Taxonomy" id="2528019"/>
    <lineage>
        <taxon>Bacteria</taxon>
        <taxon>Pseudomonadati</taxon>
        <taxon>Planctomycetota</taxon>
        <taxon>Planctomycetia</taxon>
        <taxon>Planctomycetales</taxon>
        <taxon>Planctomycetaceae</taxon>
        <taxon>Planctopirus</taxon>
    </lineage>
</organism>
<dbReference type="InterPro" id="IPR017850">
    <property type="entry name" value="Alkaline_phosphatase_core_sf"/>
</dbReference>
<keyword evidence="2" id="KW-1185">Reference proteome</keyword>
<gene>
    <name evidence="1" type="ORF">Spb1_33200</name>
</gene>
<proteinExistence type="predicted"/>
<dbReference type="EMBL" id="CP036299">
    <property type="protein sequence ID" value="QDV31376.1"/>
    <property type="molecule type" value="Genomic_DNA"/>
</dbReference>
<dbReference type="AlphaFoldDB" id="A0A518GS10"/>
<dbReference type="Gene3D" id="3.40.720.10">
    <property type="entry name" value="Alkaline Phosphatase, subunit A"/>
    <property type="match status" value="1"/>
</dbReference>
<dbReference type="GO" id="GO:0016787">
    <property type="term" value="F:hydrolase activity"/>
    <property type="evidence" value="ECO:0007669"/>
    <property type="project" value="UniProtKB-ARBA"/>
</dbReference>
<accession>A0A518GS10</accession>
<name>A0A518GS10_9PLAN</name>
<dbReference type="PANTHER" id="PTHR10151:SF120">
    <property type="entry name" value="BIS(5'-ADENOSYL)-TRIPHOSPHATASE"/>
    <property type="match status" value="1"/>
</dbReference>
<dbReference type="SUPFAM" id="SSF53649">
    <property type="entry name" value="Alkaline phosphatase-like"/>
    <property type="match status" value="1"/>
</dbReference>
<reference evidence="1 2" key="1">
    <citation type="submission" date="2019-02" db="EMBL/GenBank/DDBJ databases">
        <title>Deep-cultivation of Planctomycetes and their phenomic and genomic characterization uncovers novel biology.</title>
        <authorList>
            <person name="Wiegand S."/>
            <person name="Jogler M."/>
            <person name="Boedeker C."/>
            <person name="Pinto D."/>
            <person name="Vollmers J."/>
            <person name="Rivas-Marin E."/>
            <person name="Kohn T."/>
            <person name="Peeters S.H."/>
            <person name="Heuer A."/>
            <person name="Rast P."/>
            <person name="Oberbeckmann S."/>
            <person name="Bunk B."/>
            <person name="Jeske O."/>
            <person name="Meyerdierks A."/>
            <person name="Storesund J.E."/>
            <person name="Kallscheuer N."/>
            <person name="Luecker S."/>
            <person name="Lage O.M."/>
            <person name="Pohl T."/>
            <person name="Merkel B.J."/>
            <person name="Hornburger P."/>
            <person name="Mueller R.-W."/>
            <person name="Bruemmer F."/>
            <person name="Labrenz M."/>
            <person name="Spormann A.M."/>
            <person name="Op den Camp H."/>
            <person name="Overmann J."/>
            <person name="Amann R."/>
            <person name="Jetten M.S.M."/>
            <person name="Mascher T."/>
            <person name="Medema M.H."/>
            <person name="Devos D.P."/>
            <person name="Kaster A.-K."/>
            <person name="Ovreas L."/>
            <person name="Rohde M."/>
            <person name="Galperin M.Y."/>
            <person name="Jogler C."/>
        </authorList>
    </citation>
    <scope>NUCLEOTIDE SEQUENCE [LARGE SCALE GENOMIC DNA]</scope>
    <source>
        <strain evidence="1 2">Spb1</strain>
    </source>
</reference>
<evidence type="ECO:0000313" key="2">
    <source>
        <dbReference type="Proteomes" id="UP000315349"/>
    </source>
</evidence>